<keyword evidence="3" id="KW-1003">Cell membrane</keyword>
<keyword evidence="2 7" id="KW-0813">Transport</keyword>
<evidence type="ECO:0000256" key="4">
    <source>
        <dbReference type="ARBA" id="ARBA00022692"/>
    </source>
</evidence>
<evidence type="ECO:0000256" key="5">
    <source>
        <dbReference type="ARBA" id="ARBA00022989"/>
    </source>
</evidence>
<proteinExistence type="inferred from homology"/>
<dbReference type="PANTHER" id="PTHR30151:SF0">
    <property type="entry name" value="ABC TRANSPORTER PERMEASE PROTEIN MJ0413-RELATED"/>
    <property type="match status" value="1"/>
</dbReference>
<organism evidence="9 10">
    <name type="scientific">Chelatococcus caeni</name>
    <dbReference type="NCBI Taxonomy" id="1348468"/>
    <lineage>
        <taxon>Bacteria</taxon>
        <taxon>Pseudomonadati</taxon>
        <taxon>Pseudomonadota</taxon>
        <taxon>Alphaproteobacteria</taxon>
        <taxon>Hyphomicrobiales</taxon>
        <taxon>Chelatococcaceae</taxon>
        <taxon>Chelatococcus</taxon>
    </lineage>
</organism>
<comment type="subcellular location">
    <subcellularLocation>
        <location evidence="1 7">Cell membrane</location>
        <topology evidence="1 7">Multi-pass membrane protein</topology>
    </subcellularLocation>
</comment>
<dbReference type="EMBL" id="JACIEN010000002">
    <property type="protein sequence ID" value="MBB4017496.1"/>
    <property type="molecule type" value="Genomic_DNA"/>
</dbReference>
<dbReference type="InterPro" id="IPR035906">
    <property type="entry name" value="MetI-like_sf"/>
</dbReference>
<comment type="caution">
    <text evidence="9">The sequence shown here is derived from an EMBL/GenBank/DDBJ whole genome shotgun (WGS) entry which is preliminary data.</text>
</comment>
<evidence type="ECO:0000256" key="2">
    <source>
        <dbReference type="ARBA" id="ARBA00022448"/>
    </source>
</evidence>
<evidence type="ECO:0000256" key="7">
    <source>
        <dbReference type="RuleBase" id="RU363032"/>
    </source>
</evidence>
<dbReference type="Pfam" id="PF00528">
    <property type="entry name" value="BPD_transp_1"/>
    <property type="match status" value="1"/>
</dbReference>
<name>A0A840C3I3_9HYPH</name>
<evidence type="ECO:0000313" key="9">
    <source>
        <dbReference type="EMBL" id="MBB4017496.1"/>
    </source>
</evidence>
<dbReference type="RefSeq" id="WP_183316807.1">
    <property type="nucleotide sequence ID" value="NZ_JACIEN010000002.1"/>
</dbReference>
<feature type="transmembrane region" description="Helical" evidence="7">
    <location>
        <begin position="37"/>
        <end position="57"/>
    </location>
</feature>
<keyword evidence="10" id="KW-1185">Reference proteome</keyword>
<dbReference type="GO" id="GO:0055085">
    <property type="term" value="P:transmembrane transport"/>
    <property type="evidence" value="ECO:0007669"/>
    <property type="project" value="InterPro"/>
</dbReference>
<evidence type="ECO:0000259" key="8">
    <source>
        <dbReference type="PROSITE" id="PS50928"/>
    </source>
</evidence>
<evidence type="ECO:0000256" key="1">
    <source>
        <dbReference type="ARBA" id="ARBA00004651"/>
    </source>
</evidence>
<dbReference type="PROSITE" id="PS50928">
    <property type="entry name" value="ABC_TM1"/>
    <property type="match status" value="1"/>
</dbReference>
<feature type="transmembrane region" description="Helical" evidence="7">
    <location>
        <begin position="104"/>
        <end position="130"/>
    </location>
</feature>
<reference evidence="9 10" key="1">
    <citation type="submission" date="2020-08" db="EMBL/GenBank/DDBJ databases">
        <title>Genomic Encyclopedia of Type Strains, Phase IV (KMG-IV): sequencing the most valuable type-strain genomes for metagenomic binning, comparative biology and taxonomic classification.</title>
        <authorList>
            <person name="Goeker M."/>
        </authorList>
    </citation>
    <scope>NUCLEOTIDE SEQUENCE [LARGE SCALE GENOMIC DNA]</scope>
    <source>
        <strain evidence="9 10">DSM 103737</strain>
    </source>
</reference>
<dbReference type="Gene3D" id="1.10.3720.10">
    <property type="entry name" value="MetI-like"/>
    <property type="match status" value="1"/>
</dbReference>
<feature type="transmembrane region" description="Helical" evidence="7">
    <location>
        <begin position="178"/>
        <end position="202"/>
    </location>
</feature>
<dbReference type="InterPro" id="IPR000515">
    <property type="entry name" value="MetI-like"/>
</dbReference>
<dbReference type="SUPFAM" id="SSF161098">
    <property type="entry name" value="MetI-like"/>
    <property type="match status" value="1"/>
</dbReference>
<feature type="transmembrane region" description="Helical" evidence="7">
    <location>
        <begin position="214"/>
        <end position="240"/>
    </location>
</feature>
<protein>
    <submittedName>
        <fullName evidence="9">ABC-type nitrate/sulfonate/bicarbonate transport system permease component</fullName>
    </submittedName>
</protein>
<comment type="similarity">
    <text evidence="7">Belongs to the binding-protein-dependent transport system permease family.</text>
</comment>
<feature type="transmembrane region" description="Helical" evidence="7">
    <location>
        <begin position="64"/>
        <end position="84"/>
    </location>
</feature>
<dbReference type="GO" id="GO:0005886">
    <property type="term" value="C:plasma membrane"/>
    <property type="evidence" value="ECO:0007669"/>
    <property type="project" value="UniProtKB-SubCell"/>
</dbReference>
<evidence type="ECO:0000256" key="6">
    <source>
        <dbReference type="ARBA" id="ARBA00023136"/>
    </source>
</evidence>
<keyword evidence="4 7" id="KW-0812">Transmembrane</keyword>
<keyword evidence="5 7" id="KW-1133">Transmembrane helix</keyword>
<accession>A0A840C3I3</accession>
<dbReference type="PANTHER" id="PTHR30151">
    <property type="entry name" value="ALKANE SULFONATE ABC TRANSPORTER-RELATED, MEMBRANE SUBUNIT"/>
    <property type="match status" value="1"/>
</dbReference>
<dbReference type="AlphaFoldDB" id="A0A840C3I3"/>
<dbReference type="Proteomes" id="UP000577362">
    <property type="component" value="Unassembled WGS sequence"/>
</dbReference>
<gene>
    <name evidence="9" type="ORF">GGR16_002525</name>
</gene>
<evidence type="ECO:0000256" key="3">
    <source>
        <dbReference type="ARBA" id="ARBA00022475"/>
    </source>
</evidence>
<keyword evidence="6 7" id="KW-0472">Membrane</keyword>
<dbReference type="CDD" id="cd06261">
    <property type="entry name" value="TM_PBP2"/>
    <property type="match status" value="1"/>
</dbReference>
<feature type="domain" description="ABC transmembrane type-1" evidence="8">
    <location>
        <begin position="56"/>
        <end position="240"/>
    </location>
</feature>
<sequence>MNLALRLRPFVLPALLLILWQLAAMQAAPADRMPVPADVLATGWTLIASGELPLALLQSLQRVMLGFATSAALALVLGTAMAAYRPVGRNLDPIIESFRPIAPIALLPLAILWFGTGTPAAAFIVGYAAFFPMIVNTIHGVRSIDPGLIRAARTLGVGRLTILRTVVLPGALPNLFVGARLALGVAWTSIIAAELAVGAKAGGGASGGIGQMMFVFYAYSVDLSGIIVCMIGVGVVALLIDRGVRALEYWMIPWKR</sequence>
<evidence type="ECO:0000313" key="10">
    <source>
        <dbReference type="Proteomes" id="UP000577362"/>
    </source>
</evidence>